<sequence>MNSNTNLNLISKIFLFPKLVFLYNRFLQQNNIEISLSLLTRPNLLNGLIKLFNKNVKVIISERCYPSIAYSSKSYRLKLYKFLIPKLYNKADVLFSNSYEINKDLNENFGVKLPMNVIYNPVIKKTFKTSHSTEAPSDYTLINVGSLYAIKNQSLLINALANIKFNCKLYFVGNGVDMEKLKFKSKTSNLDSKINFVGKVKNVDDYLLKSDCFILTSNSEGFPNVLLEAMSVGLPVISTNCKSGPLEILNENETIVIKKGEFYLAKYGILININDSIALAKAIEYFYDNKSERDYYAKLAYDRSKDFNLERIYPQLKDILC</sequence>
<dbReference type="Proteomes" id="UP000002297">
    <property type="component" value="Chromosome"/>
</dbReference>
<protein>
    <submittedName>
        <fullName evidence="2">Wlae protein</fullName>
    </submittedName>
</protein>
<dbReference type="KEGG" id="cat:CA2559_13013"/>
<name>A3UAX5_CROAH</name>
<reference evidence="2 3" key="1">
    <citation type="journal article" date="2010" name="J. Bacteriol.">
        <title>The complete genome sequence of Croceibacter atlanticus HTCC2559T.</title>
        <authorList>
            <person name="Oh H.M."/>
            <person name="Kang I."/>
            <person name="Ferriera S."/>
            <person name="Giovannoni S.J."/>
            <person name="Cho J.C."/>
        </authorList>
    </citation>
    <scope>NUCLEOTIDE SEQUENCE [LARGE SCALE GENOMIC DNA]</scope>
    <source>
        <strain evidence="3">ATCC BAA-628 / HTCC2559 / KCTC 12090</strain>
    </source>
</reference>
<gene>
    <name evidence="2" type="ordered locus">CA2559_13013</name>
</gene>
<dbReference type="PANTHER" id="PTHR12526:SF630">
    <property type="entry name" value="GLYCOSYLTRANSFERASE"/>
    <property type="match status" value="1"/>
</dbReference>
<dbReference type="CDD" id="cd03811">
    <property type="entry name" value="GT4_GT28_WabH-like"/>
    <property type="match status" value="1"/>
</dbReference>
<dbReference type="GeneID" id="89454314"/>
<dbReference type="OrthoDB" id="798298at2"/>
<dbReference type="RefSeq" id="WP_013188342.1">
    <property type="nucleotide sequence ID" value="NC_014230.1"/>
</dbReference>
<evidence type="ECO:0000313" key="2">
    <source>
        <dbReference type="EMBL" id="EAP86961.1"/>
    </source>
</evidence>
<feature type="domain" description="Glycosyl transferase family 1" evidence="1">
    <location>
        <begin position="135"/>
        <end position="301"/>
    </location>
</feature>
<dbReference type="STRING" id="216432.CA2559_13013"/>
<dbReference type="SUPFAM" id="SSF53756">
    <property type="entry name" value="UDP-Glycosyltransferase/glycogen phosphorylase"/>
    <property type="match status" value="1"/>
</dbReference>
<evidence type="ECO:0000259" key="1">
    <source>
        <dbReference type="Pfam" id="PF00534"/>
    </source>
</evidence>
<evidence type="ECO:0000313" key="3">
    <source>
        <dbReference type="Proteomes" id="UP000002297"/>
    </source>
</evidence>
<dbReference type="CAZy" id="GT4">
    <property type="family name" value="Glycosyltransferase Family 4"/>
</dbReference>
<dbReference type="HOGENOM" id="CLU_009583_0_0_10"/>
<dbReference type="Gene3D" id="3.40.50.2000">
    <property type="entry name" value="Glycogen Phosphorylase B"/>
    <property type="match status" value="2"/>
</dbReference>
<dbReference type="Pfam" id="PF00534">
    <property type="entry name" value="Glycos_transf_1"/>
    <property type="match status" value="1"/>
</dbReference>
<dbReference type="eggNOG" id="COG0438">
    <property type="taxonomic scope" value="Bacteria"/>
</dbReference>
<dbReference type="PANTHER" id="PTHR12526">
    <property type="entry name" value="GLYCOSYLTRANSFERASE"/>
    <property type="match status" value="1"/>
</dbReference>
<organism evidence="2 3">
    <name type="scientific">Croceibacter atlanticus (strain ATCC BAA-628 / JCM 21780 / CIP 108009 / IAM 15332 / KCTC 12090 / HTCC2559)</name>
    <dbReference type="NCBI Taxonomy" id="216432"/>
    <lineage>
        <taxon>Bacteria</taxon>
        <taxon>Pseudomonadati</taxon>
        <taxon>Bacteroidota</taxon>
        <taxon>Flavobacteriia</taxon>
        <taxon>Flavobacteriales</taxon>
        <taxon>Flavobacteriaceae</taxon>
        <taxon>Croceibacter</taxon>
    </lineage>
</organism>
<dbReference type="AlphaFoldDB" id="A3UAX5"/>
<dbReference type="EMBL" id="CP002046">
    <property type="protein sequence ID" value="EAP86961.1"/>
    <property type="molecule type" value="Genomic_DNA"/>
</dbReference>
<proteinExistence type="predicted"/>
<accession>A3UAX5</accession>
<dbReference type="InterPro" id="IPR001296">
    <property type="entry name" value="Glyco_trans_1"/>
</dbReference>
<keyword evidence="3" id="KW-1185">Reference proteome</keyword>
<dbReference type="GO" id="GO:0016757">
    <property type="term" value="F:glycosyltransferase activity"/>
    <property type="evidence" value="ECO:0007669"/>
    <property type="project" value="InterPro"/>
</dbReference>